<protein>
    <submittedName>
        <fullName evidence="1">Uncharacterized protein</fullName>
    </submittedName>
</protein>
<organism evidence="1">
    <name type="scientific">Cereibacter sphaeroides (strain ATCC 17025 / ATH 2.4.3)</name>
    <name type="common">Rhodobacter sphaeroides</name>
    <dbReference type="NCBI Taxonomy" id="349102"/>
    <lineage>
        <taxon>Bacteria</taxon>
        <taxon>Pseudomonadati</taxon>
        <taxon>Pseudomonadota</taxon>
        <taxon>Alphaproteobacteria</taxon>
        <taxon>Rhodobacterales</taxon>
        <taxon>Paracoccaceae</taxon>
        <taxon>Cereibacter</taxon>
    </lineage>
</organism>
<reference evidence="1" key="1">
    <citation type="submission" date="2007-04" db="EMBL/GenBank/DDBJ databases">
        <title>Complete sequence of chromosome of Rhodobacter sphaeroides ATCC 17025.</title>
        <authorList>
            <consortium name="US DOE Joint Genome Institute"/>
            <person name="Copeland A."/>
            <person name="Lucas S."/>
            <person name="Lapidus A."/>
            <person name="Barry K."/>
            <person name="Detter J.C."/>
            <person name="Glavina del Rio T."/>
            <person name="Hammon N."/>
            <person name="Israni S."/>
            <person name="Dalin E."/>
            <person name="Tice H."/>
            <person name="Pitluck S."/>
            <person name="Chertkov O."/>
            <person name="Brettin T."/>
            <person name="Bruce D."/>
            <person name="Han C."/>
            <person name="Schmutz J."/>
            <person name="Larimer F."/>
            <person name="Land M."/>
            <person name="Hauser L."/>
            <person name="Kyrpides N."/>
            <person name="Kim E."/>
            <person name="Richardson P."/>
            <person name="Mackenzie C."/>
            <person name="Choudhary M."/>
            <person name="Donohue T.J."/>
            <person name="Kaplan S."/>
        </authorList>
    </citation>
    <scope>NUCLEOTIDE SEQUENCE [LARGE SCALE GENOMIC DNA]</scope>
    <source>
        <strain evidence="1">ATCC 17025</strain>
    </source>
</reference>
<proteinExistence type="predicted"/>
<evidence type="ECO:0000313" key="1">
    <source>
        <dbReference type="EMBL" id="ABP70655.1"/>
    </source>
</evidence>
<dbReference type="STRING" id="349102.Rsph17025_1762"/>
<dbReference type="EMBL" id="CP000661">
    <property type="protein sequence ID" value="ABP70655.1"/>
    <property type="molecule type" value="Genomic_DNA"/>
</dbReference>
<name>A4WTE1_CERS5</name>
<dbReference type="KEGG" id="rsq:Rsph17025_1762"/>
<accession>A4WTE1</accession>
<dbReference type="eggNOG" id="ENOG5032T1Q">
    <property type="taxonomic scope" value="Bacteria"/>
</dbReference>
<dbReference type="HOGENOM" id="CLU_1255250_0_0_5"/>
<gene>
    <name evidence="1" type="ordered locus">Rsph17025_1762</name>
</gene>
<dbReference type="BioCyc" id="RSPH349102:G1G8M-1816-MONOMER"/>
<sequence length="219" mass="24028">MNRTIIDVPRIFMRQSVHDWRVDWRGQSAGDGVDGNGEQIVYNRLPRFVSASVIEIPRDLRGHWRALMMRGEGRRHAYRMRMVDPVSYGMPGSGRLRDDVAAYLAGHHVEARPRVPCVGAVSAGATSMVVDETGLASPIRVGAYMSHNDWPFVVVGRSGSGSAVTLTVKMVRRAIPDGALIDVLARGIFLASDDAMGLPAFSRGSFEVPLSLIEWIGRT</sequence>
<dbReference type="AlphaFoldDB" id="A4WTE1"/>